<evidence type="ECO:0000256" key="1">
    <source>
        <dbReference type="SAM" id="Phobius"/>
    </source>
</evidence>
<sequence>MGNRTYILRTSKENSIELFEADNTLPLFWQCLLDINAIESIEPEIIRVFAMGDEDVQTYLEKNPSGVTVKLPKQVFLNNAKDGRPFIERYLENDVIVFDDFMRYLDKKYGEEDILELSIFEMGNFEGMAKYINNLKKNLTAIKQENYIPKLFPMTGTIFELTGYDRYLGNGFAGYSERYADACRKEEDERKKRQSLLDEQERKRSIKNKIESVFIIFLGMVFLLASVFFITKEGLSVLLVCGILFGVVSAVYGVIKLGNNKSK</sequence>
<keyword evidence="1" id="KW-0812">Transmembrane</keyword>
<name>A0A7T8BBJ2_9SPIR</name>
<keyword evidence="3" id="KW-1185">Reference proteome</keyword>
<dbReference type="Proteomes" id="UP000595917">
    <property type="component" value="Chromosome"/>
</dbReference>
<proteinExistence type="predicted"/>
<dbReference type="AlphaFoldDB" id="A0A7T8BBJ2"/>
<evidence type="ECO:0000313" key="2">
    <source>
        <dbReference type="EMBL" id="QQO10461.1"/>
    </source>
</evidence>
<dbReference type="RefSeq" id="WP_215627765.1">
    <property type="nucleotide sequence ID" value="NZ_CP067089.2"/>
</dbReference>
<organism evidence="2 3">
    <name type="scientific">Breznakiella homolactica</name>
    <dbReference type="NCBI Taxonomy" id="2798577"/>
    <lineage>
        <taxon>Bacteria</taxon>
        <taxon>Pseudomonadati</taxon>
        <taxon>Spirochaetota</taxon>
        <taxon>Spirochaetia</taxon>
        <taxon>Spirochaetales</taxon>
        <taxon>Breznakiellaceae</taxon>
        <taxon>Breznakiella</taxon>
    </lineage>
</organism>
<keyword evidence="1" id="KW-1133">Transmembrane helix</keyword>
<accession>A0A7T8BBJ2</accession>
<keyword evidence="1" id="KW-0472">Membrane</keyword>
<dbReference type="KEGG" id="bhc:JFL75_05980"/>
<evidence type="ECO:0000313" key="3">
    <source>
        <dbReference type="Proteomes" id="UP000595917"/>
    </source>
</evidence>
<feature type="transmembrane region" description="Helical" evidence="1">
    <location>
        <begin position="212"/>
        <end position="231"/>
    </location>
</feature>
<dbReference type="EMBL" id="CP067089">
    <property type="protein sequence ID" value="QQO10461.1"/>
    <property type="molecule type" value="Genomic_DNA"/>
</dbReference>
<gene>
    <name evidence="2" type="ORF">JFL75_05980</name>
</gene>
<reference evidence="2" key="1">
    <citation type="submission" date="2021-01" db="EMBL/GenBank/DDBJ databases">
        <title>Description of Breznakiella homolactica.</title>
        <authorList>
            <person name="Song Y."/>
            <person name="Brune A."/>
        </authorList>
    </citation>
    <scope>NUCLEOTIDE SEQUENCE</scope>
    <source>
        <strain evidence="2">RmG30</strain>
    </source>
</reference>
<feature type="transmembrane region" description="Helical" evidence="1">
    <location>
        <begin position="237"/>
        <end position="255"/>
    </location>
</feature>
<protein>
    <submittedName>
        <fullName evidence="2">Uncharacterized protein</fullName>
    </submittedName>
</protein>